<evidence type="ECO:0000256" key="6">
    <source>
        <dbReference type="ARBA" id="ARBA00022692"/>
    </source>
</evidence>
<dbReference type="InterPro" id="IPR000531">
    <property type="entry name" value="Beta-barrel_TonB"/>
</dbReference>
<dbReference type="FunFam" id="2.170.130.10:FF:000010">
    <property type="entry name" value="Ferripyoverdine receptor"/>
    <property type="match status" value="1"/>
</dbReference>
<dbReference type="PANTHER" id="PTHR32552:SF74">
    <property type="entry name" value="HYDROXAMATE SIDEROPHORE RECEPTOR FHUE"/>
    <property type="match status" value="1"/>
</dbReference>
<dbReference type="InterPro" id="IPR010917">
    <property type="entry name" value="TonB_rcpt_CS"/>
</dbReference>
<dbReference type="InterPro" id="IPR036942">
    <property type="entry name" value="Beta-barrel_TonB_sf"/>
</dbReference>
<dbReference type="InterPro" id="IPR011662">
    <property type="entry name" value="Secretin/TonB_short_N"/>
</dbReference>
<keyword evidence="11 14" id="KW-0472">Membrane</keyword>
<evidence type="ECO:0000256" key="15">
    <source>
        <dbReference type="PROSITE-ProRule" id="PRU10144"/>
    </source>
</evidence>
<evidence type="ECO:0000256" key="14">
    <source>
        <dbReference type="PROSITE-ProRule" id="PRU01360"/>
    </source>
</evidence>
<keyword evidence="6 14" id="KW-0812">Transmembrane</keyword>
<keyword evidence="5" id="KW-0410">Iron transport</keyword>
<evidence type="ECO:0000259" key="19">
    <source>
        <dbReference type="SMART" id="SM00965"/>
    </source>
</evidence>
<keyword evidence="10 16" id="KW-0798">TonB box</keyword>
<dbReference type="Gene3D" id="3.55.50.30">
    <property type="match status" value="1"/>
</dbReference>
<dbReference type="GO" id="GO:0015891">
    <property type="term" value="P:siderophore transport"/>
    <property type="evidence" value="ECO:0007669"/>
    <property type="project" value="InterPro"/>
</dbReference>
<keyword evidence="8" id="KW-0408">Iron</keyword>
<dbReference type="InterPro" id="IPR010105">
    <property type="entry name" value="TonB_sidphr_rcpt"/>
</dbReference>
<dbReference type="InterPro" id="IPR037066">
    <property type="entry name" value="Plug_dom_sf"/>
</dbReference>
<evidence type="ECO:0000256" key="12">
    <source>
        <dbReference type="ARBA" id="ARBA00023170"/>
    </source>
</evidence>
<protein>
    <submittedName>
        <fullName evidence="20">TonB-dependent siderophore receptor</fullName>
    </submittedName>
</protein>
<dbReference type="Pfam" id="PF07715">
    <property type="entry name" value="Plug"/>
    <property type="match status" value="1"/>
</dbReference>
<sequence length="827" mass="90762">MTRPAPLRLAIRQALFCTSLGLATLPLAHATDSASTATRYELVIPAGSLDAALIALSRSTGLNIAFTPGDLAGKYSAGLRGSFSSQQALQQLLVGSGLQAMPQDSGYRLIPASEPLPLGAVALDPTNVTGTANLGEQTENTGSYTTGTIGTGGKTPRSLRETPQSVSVMTRQRMDDQHLTSLTQVLDQTTGITVVGGNDTKNQIYSRGFVIRSIQTDGGAPMLRNEAFDTLPDMTAYDHVEVLRGSDGLFGGTGDPGGSINLVRKRALPFNQLSISQSAGSWDNYRSEVDLTGPLGFDGALRGRVAMSFEDKKYFYDNADSEKHVIFGTLEADLSPATLVSIGGTYEWRDMDGYWDRGLVRYKDGTEIGTSRSRSLAADWSANNYKRTEYFAKVEHALDDNWKLKASYTKSKFDSTQDIGEVSAAVDPNTNQTTFKRFIRGYNNQQDLFDANLSGTFEAFGLTHELLVGADYEEVMRSYSDDSDLSQVSDINVPFDITTGDAGAMPKPRTPPSYYYNPDWNQRKSGAYATFKAQLAEPLHLTLGARYSDYRDNTRTVVPVFNNADTRVKESNRGVITPFGALVLDLNRQWSLYTSYAEIFQPQTAFKSPSSQPLDPIEGETYEFGTKGELLDGRLNLSSALYYTKRLNEAVSTGQGFYSASGEVISKGIDSEISGELAPGWQAMAGYTFNINRQRVAGNAANNGTPMSTQTPKHLFKFFTTYQLPGEFERWKVGLGATIQSDSYKSGFIQRRLPDGGLSQQDPYAFRQAGYAVWNGLVEYRIDEHWTATLNGNNLFDKTYYQTVDASDTGNWYGAPRNYMLTLRGKF</sequence>
<reference evidence="20 21" key="1">
    <citation type="submission" date="2019-12" db="EMBL/GenBank/DDBJ databases">
        <authorList>
            <person name="Woiski C."/>
        </authorList>
    </citation>
    <scope>NUCLEOTIDE SEQUENCE [LARGE SCALE GENOMIC DNA]</scope>
    <source>
        <strain evidence="20 21">BOE100</strain>
    </source>
</reference>
<evidence type="ECO:0000256" key="17">
    <source>
        <dbReference type="SAM" id="MobiDB-lite"/>
    </source>
</evidence>
<organism evidence="20 21">
    <name type="scientific">Pseudomonas putida</name>
    <name type="common">Arthrobacter siderocapsulatus</name>
    <dbReference type="NCBI Taxonomy" id="303"/>
    <lineage>
        <taxon>Bacteria</taxon>
        <taxon>Pseudomonadati</taxon>
        <taxon>Pseudomonadota</taxon>
        <taxon>Gammaproteobacteria</taxon>
        <taxon>Pseudomonadales</taxon>
        <taxon>Pseudomonadaceae</taxon>
        <taxon>Pseudomonas</taxon>
    </lineage>
</organism>
<evidence type="ECO:0000256" key="8">
    <source>
        <dbReference type="ARBA" id="ARBA00023004"/>
    </source>
</evidence>
<proteinExistence type="inferred from homology"/>
<dbReference type="InterPro" id="IPR039426">
    <property type="entry name" value="TonB-dep_rcpt-like"/>
</dbReference>
<dbReference type="InterPro" id="IPR012910">
    <property type="entry name" value="Plug_dom"/>
</dbReference>
<dbReference type="CDD" id="cd01347">
    <property type="entry name" value="ligand_gated_channel"/>
    <property type="match status" value="1"/>
</dbReference>
<dbReference type="PANTHER" id="PTHR32552">
    <property type="entry name" value="FERRICHROME IRON RECEPTOR-RELATED"/>
    <property type="match status" value="1"/>
</dbReference>
<evidence type="ECO:0000256" key="3">
    <source>
        <dbReference type="ARBA" id="ARBA00022448"/>
    </source>
</evidence>
<feature type="short sequence motif" description="TonB C-terminal box" evidence="15">
    <location>
        <begin position="810"/>
        <end position="827"/>
    </location>
</feature>
<dbReference type="PROSITE" id="PS52016">
    <property type="entry name" value="TONB_DEPENDENT_REC_3"/>
    <property type="match status" value="1"/>
</dbReference>
<keyword evidence="4 14" id="KW-1134">Transmembrane beta strand</keyword>
<dbReference type="GO" id="GO:0038023">
    <property type="term" value="F:signaling receptor activity"/>
    <property type="evidence" value="ECO:0007669"/>
    <property type="project" value="InterPro"/>
</dbReference>
<evidence type="ECO:0000256" key="10">
    <source>
        <dbReference type="ARBA" id="ARBA00023077"/>
    </source>
</evidence>
<evidence type="ECO:0000256" key="2">
    <source>
        <dbReference type="ARBA" id="ARBA00009810"/>
    </source>
</evidence>
<dbReference type="Proteomes" id="UP000442695">
    <property type="component" value="Unassembled WGS sequence"/>
</dbReference>
<keyword evidence="12 20" id="KW-0675">Receptor</keyword>
<comment type="subcellular location">
    <subcellularLocation>
        <location evidence="1 14">Cell outer membrane</location>
        <topology evidence="1 14">Multi-pass membrane protein</topology>
    </subcellularLocation>
</comment>
<dbReference type="GO" id="GO:0009279">
    <property type="term" value="C:cell outer membrane"/>
    <property type="evidence" value="ECO:0007669"/>
    <property type="project" value="UniProtKB-SubCell"/>
</dbReference>
<evidence type="ECO:0000256" key="1">
    <source>
        <dbReference type="ARBA" id="ARBA00004571"/>
    </source>
</evidence>
<comment type="similarity">
    <text evidence="2 14 16">Belongs to the TonB-dependent receptor family.</text>
</comment>
<keyword evidence="9" id="KW-0406">Ion transport</keyword>
<evidence type="ECO:0000256" key="4">
    <source>
        <dbReference type="ARBA" id="ARBA00022452"/>
    </source>
</evidence>
<evidence type="ECO:0000256" key="5">
    <source>
        <dbReference type="ARBA" id="ARBA00022496"/>
    </source>
</evidence>
<comment type="caution">
    <text evidence="20">The sequence shown here is derived from an EMBL/GenBank/DDBJ whole genome shotgun (WGS) entry which is preliminary data.</text>
</comment>
<dbReference type="Gene3D" id="2.40.170.20">
    <property type="entry name" value="TonB-dependent receptor, beta-barrel domain"/>
    <property type="match status" value="1"/>
</dbReference>
<dbReference type="SMART" id="SM00965">
    <property type="entry name" value="STN"/>
    <property type="match status" value="1"/>
</dbReference>
<name>A0A7V8EBF6_PSEPU</name>
<evidence type="ECO:0000256" key="16">
    <source>
        <dbReference type="RuleBase" id="RU003357"/>
    </source>
</evidence>
<evidence type="ECO:0000256" key="18">
    <source>
        <dbReference type="SAM" id="SignalP"/>
    </source>
</evidence>
<dbReference type="GO" id="GO:0015344">
    <property type="term" value="F:siderophore uptake transmembrane transporter activity"/>
    <property type="evidence" value="ECO:0007669"/>
    <property type="project" value="TreeGrafter"/>
</dbReference>
<evidence type="ECO:0000313" key="20">
    <source>
        <dbReference type="EMBL" id="KAF0251706.1"/>
    </source>
</evidence>
<dbReference type="Pfam" id="PF00593">
    <property type="entry name" value="TonB_dep_Rec_b-barrel"/>
    <property type="match status" value="1"/>
</dbReference>
<feature type="signal peptide" evidence="18">
    <location>
        <begin position="1"/>
        <end position="30"/>
    </location>
</feature>
<keyword evidence="7 18" id="KW-0732">Signal</keyword>
<dbReference type="EMBL" id="WOWR01000054">
    <property type="protein sequence ID" value="KAF0251706.1"/>
    <property type="molecule type" value="Genomic_DNA"/>
</dbReference>
<dbReference type="NCBIfam" id="TIGR01783">
    <property type="entry name" value="TonB-siderophor"/>
    <property type="match status" value="1"/>
</dbReference>
<keyword evidence="13 14" id="KW-0998">Cell outer membrane</keyword>
<evidence type="ECO:0000256" key="13">
    <source>
        <dbReference type="ARBA" id="ARBA00023237"/>
    </source>
</evidence>
<accession>A0A7V8EBF6</accession>
<dbReference type="Gene3D" id="2.170.130.10">
    <property type="entry name" value="TonB-dependent receptor, plug domain"/>
    <property type="match status" value="1"/>
</dbReference>
<dbReference type="PROSITE" id="PS01156">
    <property type="entry name" value="TONB_DEPENDENT_REC_2"/>
    <property type="match status" value="1"/>
</dbReference>
<keyword evidence="3 14" id="KW-0813">Transport</keyword>
<evidence type="ECO:0000313" key="21">
    <source>
        <dbReference type="Proteomes" id="UP000442695"/>
    </source>
</evidence>
<dbReference type="RefSeq" id="WP_156859722.1">
    <property type="nucleotide sequence ID" value="NZ_JAINFM010000002.1"/>
</dbReference>
<gene>
    <name evidence="20" type="ORF">GN299_27400</name>
</gene>
<evidence type="ECO:0000256" key="7">
    <source>
        <dbReference type="ARBA" id="ARBA00022729"/>
    </source>
</evidence>
<evidence type="ECO:0000256" key="9">
    <source>
        <dbReference type="ARBA" id="ARBA00023065"/>
    </source>
</evidence>
<feature type="domain" description="Secretin/TonB short N-terminal" evidence="19">
    <location>
        <begin position="62"/>
        <end position="112"/>
    </location>
</feature>
<feature type="region of interest" description="Disordered" evidence="17">
    <location>
        <begin position="132"/>
        <end position="163"/>
    </location>
</feature>
<dbReference type="AlphaFoldDB" id="A0A7V8EBF6"/>
<dbReference type="SUPFAM" id="SSF56935">
    <property type="entry name" value="Porins"/>
    <property type="match status" value="1"/>
</dbReference>
<feature type="chain" id="PRO_5031544696" evidence="18">
    <location>
        <begin position="31"/>
        <end position="827"/>
    </location>
</feature>
<evidence type="ECO:0000256" key="11">
    <source>
        <dbReference type="ARBA" id="ARBA00023136"/>
    </source>
</evidence>